<dbReference type="Gene3D" id="2.60.200.20">
    <property type="match status" value="1"/>
</dbReference>
<dbReference type="SMART" id="SM00240">
    <property type="entry name" value="FHA"/>
    <property type="match status" value="2"/>
</dbReference>
<dbReference type="InterPro" id="IPR008984">
    <property type="entry name" value="SMAD_FHA_dom_sf"/>
</dbReference>
<dbReference type="PROSITE" id="PS50006">
    <property type="entry name" value="FHA_DOMAIN"/>
    <property type="match status" value="1"/>
</dbReference>
<feature type="domain" description="FHA" evidence="1">
    <location>
        <begin position="479"/>
        <end position="539"/>
    </location>
</feature>
<name>A0A1R2CFI1_9CILI</name>
<dbReference type="CDD" id="cd00060">
    <property type="entry name" value="FHA"/>
    <property type="match status" value="1"/>
</dbReference>
<proteinExistence type="predicted"/>
<keyword evidence="3" id="KW-1185">Reference proteome</keyword>
<dbReference type="InterPro" id="IPR000253">
    <property type="entry name" value="FHA_dom"/>
</dbReference>
<gene>
    <name evidence="2" type="ORF">SteCoe_10544</name>
</gene>
<dbReference type="SUPFAM" id="SSF49879">
    <property type="entry name" value="SMAD/FHA domain"/>
    <property type="match status" value="2"/>
</dbReference>
<dbReference type="OrthoDB" id="687730at2759"/>
<evidence type="ECO:0000259" key="1">
    <source>
        <dbReference type="PROSITE" id="PS50006"/>
    </source>
</evidence>
<dbReference type="Proteomes" id="UP000187209">
    <property type="component" value="Unassembled WGS sequence"/>
</dbReference>
<accession>A0A1R2CFI1</accession>
<reference evidence="2 3" key="1">
    <citation type="submission" date="2016-11" db="EMBL/GenBank/DDBJ databases">
        <title>The macronuclear genome of Stentor coeruleus: a giant cell with tiny introns.</title>
        <authorList>
            <person name="Slabodnick M."/>
            <person name="Ruby J.G."/>
            <person name="Reiff S.B."/>
            <person name="Swart E.C."/>
            <person name="Gosai S."/>
            <person name="Prabakaran S."/>
            <person name="Witkowska E."/>
            <person name="Larue G.E."/>
            <person name="Fisher S."/>
            <person name="Freeman R.M."/>
            <person name="Gunawardena J."/>
            <person name="Chu W."/>
            <person name="Stover N.A."/>
            <person name="Gregory B.D."/>
            <person name="Nowacki M."/>
            <person name="Derisi J."/>
            <person name="Roy S.W."/>
            <person name="Marshall W.F."/>
            <person name="Sood P."/>
        </authorList>
    </citation>
    <scope>NUCLEOTIDE SEQUENCE [LARGE SCALE GENOMIC DNA]</scope>
    <source>
        <strain evidence="2">WM001</strain>
    </source>
</reference>
<comment type="caution">
    <text evidence="2">The sequence shown here is derived from an EMBL/GenBank/DDBJ whole genome shotgun (WGS) entry which is preliminary data.</text>
</comment>
<sequence length="572" mass="66640">MRLEIKGSQSMRNLLSNIKLALGVVSNYLELNKFKALASEMWRLSFIQELPEEPIININYQLADIINELSNNNYIPSNPPSSKELEMRERIKSMEDDFLKLYLLPISNISIYINEIIESKSKLINRRLFECFKLAIEKSLSALNAQLTWREIFEYFQNILDKYGFHRTFYIQYIIFNSFCFENLNFKIFLATICQKNPIFERVYGKYISQDDVKRDINGEYDYEEKKSIENITIKKALKILMKYLENNEQFGPISELYANIFDSFSNCQMSIKPMCENIIYRILYSINLFIAENQKNSVYYSFETLCDKRLLDLPINRLKLYLQISKRRIMPDSVFITPNERHEITGFGYPGSARFWHDRTVIIGKLSHKDCFFSDIFIDPEYQRFAKLHAMIICADDGYYIADTSNVGNIGRKLQGNEQVEIKENDIIMLGPDLLLKVESIKFINGDVICVMQLKVVSAKYLFGSIIYVNFSRQNVPVNIGREPDDVKCMINEPFQIIEGKQVKLISRKHAEFRFIDGKIFVKDSGNTSGTYIALKTFQEFITGIPSKLFPISHNSSYFSNGVSFAFSLEN</sequence>
<evidence type="ECO:0000313" key="3">
    <source>
        <dbReference type="Proteomes" id="UP000187209"/>
    </source>
</evidence>
<protein>
    <recommendedName>
        <fullName evidence="1">FHA domain-containing protein</fullName>
    </recommendedName>
</protein>
<dbReference type="EMBL" id="MPUH01000170">
    <property type="protein sequence ID" value="OMJ87700.1"/>
    <property type="molecule type" value="Genomic_DNA"/>
</dbReference>
<evidence type="ECO:0000313" key="2">
    <source>
        <dbReference type="EMBL" id="OMJ87700.1"/>
    </source>
</evidence>
<dbReference type="AlphaFoldDB" id="A0A1R2CFI1"/>
<dbReference type="Pfam" id="PF00498">
    <property type="entry name" value="FHA"/>
    <property type="match status" value="1"/>
</dbReference>
<organism evidence="2 3">
    <name type="scientific">Stentor coeruleus</name>
    <dbReference type="NCBI Taxonomy" id="5963"/>
    <lineage>
        <taxon>Eukaryota</taxon>
        <taxon>Sar</taxon>
        <taxon>Alveolata</taxon>
        <taxon>Ciliophora</taxon>
        <taxon>Postciliodesmatophora</taxon>
        <taxon>Heterotrichea</taxon>
        <taxon>Heterotrichida</taxon>
        <taxon>Stentoridae</taxon>
        <taxon>Stentor</taxon>
    </lineage>
</organism>